<gene>
    <name evidence="7" type="ORF">OSH07_13285</name>
</gene>
<keyword evidence="8" id="KW-1185">Reference proteome</keyword>
<feature type="chain" id="PRO_5040943656" evidence="5">
    <location>
        <begin position="39"/>
        <end position="849"/>
    </location>
</feature>
<evidence type="ECO:0000256" key="5">
    <source>
        <dbReference type="SAM" id="SignalP"/>
    </source>
</evidence>
<dbReference type="EMBL" id="JAPKNK010000005">
    <property type="protein sequence ID" value="MCX5570172.1"/>
    <property type="molecule type" value="Genomic_DNA"/>
</dbReference>
<evidence type="ECO:0000256" key="4">
    <source>
        <dbReference type="ARBA" id="ARBA00022837"/>
    </source>
</evidence>
<dbReference type="InterPro" id="IPR024607">
    <property type="entry name" value="Sulfatase_CS"/>
</dbReference>
<dbReference type="PANTHER" id="PTHR42693:SF43">
    <property type="entry name" value="BLL2667 PROTEIN"/>
    <property type="match status" value="1"/>
</dbReference>
<proteinExistence type="inferred from homology"/>
<dbReference type="PANTHER" id="PTHR42693">
    <property type="entry name" value="ARYLSULFATASE FAMILY MEMBER"/>
    <property type="match status" value="1"/>
</dbReference>
<evidence type="ECO:0000256" key="1">
    <source>
        <dbReference type="ARBA" id="ARBA00008779"/>
    </source>
</evidence>
<dbReference type="InterPro" id="IPR017850">
    <property type="entry name" value="Alkaline_phosphatase_core_sf"/>
</dbReference>
<feature type="signal peptide" evidence="5">
    <location>
        <begin position="1"/>
        <end position="38"/>
    </location>
</feature>
<dbReference type="GO" id="GO:0016787">
    <property type="term" value="F:hydrolase activity"/>
    <property type="evidence" value="ECO:0007669"/>
    <property type="project" value="UniProtKB-KW"/>
</dbReference>
<evidence type="ECO:0000256" key="3">
    <source>
        <dbReference type="ARBA" id="ARBA00022801"/>
    </source>
</evidence>
<feature type="domain" description="Sulfatase N-terminal" evidence="6">
    <location>
        <begin position="92"/>
        <end position="509"/>
    </location>
</feature>
<keyword evidence="5" id="KW-0732">Signal</keyword>
<reference evidence="7" key="1">
    <citation type="submission" date="2022-11" db="EMBL/GenBank/DDBJ databases">
        <title>Biodiversity and phylogenetic relationships of bacteria.</title>
        <authorList>
            <person name="Machado R.A.R."/>
            <person name="Bhat A."/>
            <person name="Loulou A."/>
            <person name="Kallel S."/>
        </authorList>
    </citation>
    <scope>NUCLEOTIDE SEQUENCE</scope>
    <source>
        <strain evidence="7">K-TC2</strain>
    </source>
</reference>
<dbReference type="GO" id="GO:0046872">
    <property type="term" value="F:metal ion binding"/>
    <property type="evidence" value="ECO:0007669"/>
    <property type="project" value="UniProtKB-KW"/>
</dbReference>
<dbReference type="Gene3D" id="3.30.1120.10">
    <property type="match status" value="1"/>
</dbReference>
<dbReference type="RefSeq" id="WP_266339141.1">
    <property type="nucleotide sequence ID" value="NZ_JAPKNK010000005.1"/>
</dbReference>
<dbReference type="InterPro" id="IPR050738">
    <property type="entry name" value="Sulfatase"/>
</dbReference>
<comment type="similarity">
    <text evidence="1">Belongs to the sulfatase family.</text>
</comment>
<evidence type="ECO:0000259" key="6">
    <source>
        <dbReference type="Pfam" id="PF00884"/>
    </source>
</evidence>
<sequence length="849" mass="92786">MRAGNLHAVAANLPIRAVILQSAAALAALVLVSAPAGAQQVTGTPGAPDATTTIDGRYLPNPPPPFGGEINLNAAQSRPFWPPRIVPPAGAPNVLLIMTDDVGFGAPSTFGGVIPTPALDRIAASGLRYTQFHSTALCSPTRAALITGRNHHSVGFGQISEMATGYPGYDSIIGPESATIGEILRENGYATSWFGKDHNTPAFEASQAGPFDQWPGGMGFDYFYGFVGGDTSQWQPNLFRNTTAIYPYLGHPGWNLTTAMADEAINHIKMLNEVDPSKPFFVYYVPGGTHAPHHPTPEWIDRISAMHLFDQGWNALRDQIFANQKKLGVVPADAQLTPWPSDRLKNWDQLSADEKKMFIRQADVYAAYLAYTDHEIGRVIQAVQDAGKLDNTLIIYISGDNGSSAEGSLNGTPNEVAQFNSVEVPVADQLKYFYDVWGSDQTYPHMAVGWTWAFDTPYKWTKQVASHFGGTRQGMAMSWPDVIKDPGGIRNQFHHVIDIVPTILEATHIQAPVMVNGVAQKPIEGVGMAYTWDKANANVPTRHETQYFEMFGNRGIYDKGWYANTTPISPPWELGATPNPDVVNAYKWELYDLGKDWTQNNDLAAAKPAKLTEMQELFQTQAARYQVFPLDNSVATRMVMPRPSVTAGRSEFSYSGSLTGIPMGDAPQLLATSYTITADVDIPEGGGDGMILTQGGRFGGYGFYVLKGKPVYVWNLLDLKRVRWEGKEALTPGKHRLVFDLKYDGLGFGTFAFNDMSGVGRPADGTLSVDGKVVASERMEQTVPVILQWDETMDIGSDTGTSVDDQDYQVPFPFAGAIDRLTIKIDRPVLSPADIQRLRAAQRDNHSSE</sequence>
<dbReference type="Proteomes" id="UP001144805">
    <property type="component" value="Unassembled WGS sequence"/>
</dbReference>
<dbReference type="PROSITE" id="PS00523">
    <property type="entry name" value="SULFATASE_1"/>
    <property type="match status" value="1"/>
</dbReference>
<comment type="caution">
    <text evidence="7">The sequence shown here is derived from an EMBL/GenBank/DDBJ whole genome shotgun (WGS) entry which is preliminary data.</text>
</comment>
<evidence type="ECO:0000313" key="7">
    <source>
        <dbReference type="EMBL" id="MCX5570172.1"/>
    </source>
</evidence>
<keyword evidence="2" id="KW-0479">Metal-binding</keyword>
<dbReference type="CDD" id="cd16025">
    <property type="entry name" value="PAS_like"/>
    <property type="match status" value="1"/>
</dbReference>
<keyword evidence="4" id="KW-0106">Calcium</keyword>
<organism evidence="7 8">
    <name type="scientific">Kaistia nematophila</name>
    <dbReference type="NCBI Taxonomy" id="2994654"/>
    <lineage>
        <taxon>Bacteria</taxon>
        <taxon>Pseudomonadati</taxon>
        <taxon>Pseudomonadota</taxon>
        <taxon>Alphaproteobacteria</taxon>
        <taxon>Hyphomicrobiales</taxon>
        <taxon>Kaistiaceae</taxon>
        <taxon>Kaistia</taxon>
    </lineage>
</organism>
<evidence type="ECO:0000256" key="2">
    <source>
        <dbReference type="ARBA" id="ARBA00022723"/>
    </source>
</evidence>
<dbReference type="Gene3D" id="3.40.720.10">
    <property type="entry name" value="Alkaline Phosphatase, subunit A"/>
    <property type="match status" value="1"/>
</dbReference>
<evidence type="ECO:0000313" key="8">
    <source>
        <dbReference type="Proteomes" id="UP001144805"/>
    </source>
</evidence>
<dbReference type="InterPro" id="IPR000917">
    <property type="entry name" value="Sulfatase_N"/>
</dbReference>
<dbReference type="SUPFAM" id="SSF53649">
    <property type="entry name" value="Alkaline phosphatase-like"/>
    <property type="match status" value="1"/>
</dbReference>
<name>A0A9X3E3N8_9HYPH</name>
<keyword evidence="3" id="KW-0378">Hydrolase</keyword>
<dbReference type="Pfam" id="PF00884">
    <property type="entry name" value="Sulfatase"/>
    <property type="match status" value="1"/>
</dbReference>
<accession>A0A9X3E3N8</accession>
<dbReference type="AlphaFoldDB" id="A0A9X3E3N8"/>
<protein>
    <submittedName>
        <fullName evidence="7">Arylsulfatase</fullName>
    </submittedName>
</protein>